<evidence type="ECO:0000256" key="3">
    <source>
        <dbReference type="ARBA" id="ARBA00022448"/>
    </source>
</evidence>
<evidence type="ECO:0000256" key="2">
    <source>
        <dbReference type="ARBA" id="ARBA00009450"/>
    </source>
</evidence>
<dbReference type="PROSITE" id="PS51257">
    <property type="entry name" value="PROKAR_LIPOPROTEIN"/>
    <property type="match status" value="1"/>
</dbReference>
<protein>
    <submittedName>
        <fullName evidence="19">Polysaccharide biosynthesis/export family protein</fullName>
    </submittedName>
</protein>
<dbReference type="InterPro" id="IPR054765">
    <property type="entry name" value="SLBB_dom"/>
</dbReference>
<evidence type="ECO:0000256" key="12">
    <source>
        <dbReference type="ARBA" id="ARBA00023139"/>
    </source>
</evidence>
<dbReference type="Pfam" id="PF22461">
    <property type="entry name" value="SLBB_2"/>
    <property type="match status" value="1"/>
</dbReference>
<evidence type="ECO:0000313" key="19">
    <source>
        <dbReference type="EMBL" id="MBS5412064.1"/>
    </source>
</evidence>
<keyword evidence="14" id="KW-0449">Lipoprotein</keyword>
<dbReference type="InterPro" id="IPR003715">
    <property type="entry name" value="Poly_export_N"/>
</dbReference>
<comment type="similarity">
    <text evidence="2">Belongs to the BexD/CtrA/VexA family.</text>
</comment>
<keyword evidence="7 16" id="KW-0732">Signal</keyword>
<keyword evidence="15" id="KW-1133">Transmembrane helix</keyword>
<keyword evidence="3" id="KW-0813">Transport</keyword>
<dbReference type="PANTHER" id="PTHR33619">
    <property type="entry name" value="POLYSACCHARIDE EXPORT PROTEIN GFCE-RELATED"/>
    <property type="match status" value="1"/>
</dbReference>
<evidence type="ECO:0000259" key="17">
    <source>
        <dbReference type="Pfam" id="PF02563"/>
    </source>
</evidence>
<keyword evidence="10" id="KW-0626">Porin</keyword>
<keyword evidence="11 15" id="KW-0472">Membrane</keyword>
<evidence type="ECO:0000313" key="20">
    <source>
        <dbReference type="Proteomes" id="UP000782901"/>
    </source>
</evidence>
<name>A0A943DTH6_BACT4</name>
<dbReference type="GO" id="GO:0015288">
    <property type="term" value="F:porin activity"/>
    <property type="evidence" value="ECO:0007669"/>
    <property type="project" value="UniProtKB-KW"/>
</dbReference>
<keyword evidence="13" id="KW-0998">Cell outer membrane</keyword>
<evidence type="ECO:0000256" key="9">
    <source>
        <dbReference type="ARBA" id="ARBA00023065"/>
    </source>
</evidence>
<feature type="chain" id="PRO_5037391357" evidence="16">
    <location>
        <begin position="23"/>
        <end position="265"/>
    </location>
</feature>
<evidence type="ECO:0000256" key="6">
    <source>
        <dbReference type="ARBA" id="ARBA00022692"/>
    </source>
</evidence>
<evidence type="ECO:0000256" key="1">
    <source>
        <dbReference type="ARBA" id="ARBA00004571"/>
    </source>
</evidence>
<keyword evidence="9" id="KW-0406">Ion transport</keyword>
<keyword evidence="12" id="KW-0564">Palmitate</keyword>
<dbReference type="AlphaFoldDB" id="A0A943DTH6"/>
<evidence type="ECO:0000256" key="13">
    <source>
        <dbReference type="ARBA" id="ARBA00023237"/>
    </source>
</evidence>
<evidence type="ECO:0000256" key="11">
    <source>
        <dbReference type="ARBA" id="ARBA00023136"/>
    </source>
</evidence>
<accession>A0A943DTH6</accession>
<evidence type="ECO:0000256" key="5">
    <source>
        <dbReference type="ARBA" id="ARBA00022597"/>
    </source>
</evidence>
<feature type="transmembrane region" description="Helical" evidence="15">
    <location>
        <begin position="245"/>
        <end position="264"/>
    </location>
</feature>
<keyword evidence="4" id="KW-1134">Transmembrane beta strand</keyword>
<evidence type="ECO:0000256" key="4">
    <source>
        <dbReference type="ARBA" id="ARBA00022452"/>
    </source>
</evidence>
<dbReference type="GO" id="GO:0046930">
    <property type="term" value="C:pore complex"/>
    <property type="evidence" value="ECO:0007669"/>
    <property type="project" value="UniProtKB-KW"/>
</dbReference>
<dbReference type="GO" id="GO:0009279">
    <property type="term" value="C:cell outer membrane"/>
    <property type="evidence" value="ECO:0007669"/>
    <property type="project" value="UniProtKB-SubCell"/>
</dbReference>
<keyword evidence="8" id="KW-0625">Polysaccharide transport</keyword>
<evidence type="ECO:0000259" key="18">
    <source>
        <dbReference type="Pfam" id="PF22461"/>
    </source>
</evidence>
<evidence type="ECO:0000256" key="7">
    <source>
        <dbReference type="ARBA" id="ARBA00022729"/>
    </source>
</evidence>
<evidence type="ECO:0000256" key="10">
    <source>
        <dbReference type="ARBA" id="ARBA00023114"/>
    </source>
</evidence>
<proteinExistence type="inferred from homology"/>
<dbReference type="RefSeq" id="WP_178069595.1">
    <property type="nucleotide sequence ID" value="NZ_JBCHFT010000010.1"/>
</dbReference>
<organism evidence="19 20">
    <name type="scientific">Bacteroides thetaiotaomicron</name>
    <dbReference type="NCBI Taxonomy" id="818"/>
    <lineage>
        <taxon>Bacteria</taxon>
        <taxon>Pseudomonadati</taxon>
        <taxon>Bacteroidota</taxon>
        <taxon>Bacteroidia</taxon>
        <taxon>Bacteroidales</taxon>
        <taxon>Bacteroidaceae</taxon>
        <taxon>Bacteroides</taxon>
    </lineage>
</organism>
<reference evidence="19" key="1">
    <citation type="submission" date="2021-02" db="EMBL/GenBank/DDBJ databases">
        <title>Infant gut strain persistence is associated with maternal origin, phylogeny, and functional potential including surface adhesion and iron acquisition.</title>
        <authorList>
            <person name="Lou Y.C."/>
        </authorList>
    </citation>
    <scope>NUCLEOTIDE SEQUENCE</scope>
    <source>
        <strain evidence="19">L3_082_243G1_dasL3_082_243G1_maxbin2.maxbin.015s ta_sub</strain>
    </source>
</reference>
<feature type="domain" description="SLBB" evidence="18">
    <location>
        <begin position="147"/>
        <end position="227"/>
    </location>
</feature>
<dbReference type="Gene3D" id="3.30.1950.10">
    <property type="entry name" value="wza like domain"/>
    <property type="match status" value="1"/>
</dbReference>
<keyword evidence="6 15" id="KW-0812">Transmembrane</keyword>
<evidence type="ECO:0000256" key="15">
    <source>
        <dbReference type="SAM" id="Phobius"/>
    </source>
</evidence>
<comment type="caution">
    <text evidence="19">The sequence shown here is derived from an EMBL/GenBank/DDBJ whole genome shotgun (WGS) entry which is preliminary data.</text>
</comment>
<dbReference type="PANTHER" id="PTHR33619:SF3">
    <property type="entry name" value="POLYSACCHARIDE EXPORT PROTEIN GFCE-RELATED"/>
    <property type="match status" value="1"/>
</dbReference>
<dbReference type="Pfam" id="PF02563">
    <property type="entry name" value="Poly_export"/>
    <property type="match status" value="1"/>
</dbReference>
<dbReference type="GO" id="GO:0006811">
    <property type="term" value="P:monoatomic ion transport"/>
    <property type="evidence" value="ECO:0007669"/>
    <property type="project" value="UniProtKB-KW"/>
</dbReference>
<gene>
    <name evidence="19" type="ORF">KHY35_15355</name>
</gene>
<evidence type="ECO:0000256" key="8">
    <source>
        <dbReference type="ARBA" id="ARBA00023047"/>
    </source>
</evidence>
<dbReference type="Proteomes" id="UP000782901">
    <property type="component" value="Unassembled WGS sequence"/>
</dbReference>
<dbReference type="EMBL" id="JAGZEE010000023">
    <property type="protein sequence ID" value="MBS5412064.1"/>
    <property type="molecule type" value="Genomic_DNA"/>
</dbReference>
<sequence>MKFKKNLLLLALALSIAGCTSYKNVPYFQNPEVVNNSSEFFPLYDAKIMPKDLLSITINTTDPQAATPFNLTVQTPLNAALTNINTTTQPSLQQYLVNNAGEIDFPVLGTLKVGGLTKDEAEALIREKLKPYLKEDPIVTVRMANYKISVLGEVARPGSFTISNEKVNVLEALAMAGDMTIYGVRDDVKLIREDINGKRSIINLSLNDASIVTSPFYYLKQNDIIYVTPNKTKAKNSDIGNSTTLWVSATSILVSIASLLVNILK</sequence>
<evidence type="ECO:0000256" key="16">
    <source>
        <dbReference type="SAM" id="SignalP"/>
    </source>
</evidence>
<dbReference type="GO" id="GO:0015159">
    <property type="term" value="F:polysaccharide transmembrane transporter activity"/>
    <property type="evidence" value="ECO:0007669"/>
    <property type="project" value="InterPro"/>
</dbReference>
<comment type="subcellular location">
    <subcellularLocation>
        <location evidence="1">Cell outer membrane</location>
        <topology evidence="1">Multi-pass membrane protein</topology>
    </subcellularLocation>
</comment>
<evidence type="ECO:0000256" key="14">
    <source>
        <dbReference type="ARBA" id="ARBA00023288"/>
    </source>
</evidence>
<dbReference type="InterPro" id="IPR049712">
    <property type="entry name" value="Poly_export"/>
</dbReference>
<feature type="domain" description="Polysaccharide export protein N-terminal" evidence="17">
    <location>
        <begin position="44"/>
        <end position="143"/>
    </location>
</feature>
<feature type="signal peptide" evidence="16">
    <location>
        <begin position="1"/>
        <end position="22"/>
    </location>
</feature>
<keyword evidence="5" id="KW-0762">Sugar transport</keyword>